<dbReference type="InterPro" id="IPR002901">
    <property type="entry name" value="MGlyc_endo_b_GlcNAc-like_dom"/>
</dbReference>
<evidence type="ECO:0000313" key="4">
    <source>
        <dbReference type="Proteomes" id="UP000250790"/>
    </source>
</evidence>
<feature type="compositionally biased region" description="Polar residues" evidence="1">
    <location>
        <begin position="153"/>
        <end position="166"/>
    </location>
</feature>
<dbReference type="Gene3D" id="1.10.530.10">
    <property type="match status" value="1"/>
</dbReference>
<dbReference type="EMBL" id="NESN01000002">
    <property type="protein sequence ID" value="PUE54490.1"/>
    <property type="molecule type" value="Genomic_DNA"/>
</dbReference>
<proteinExistence type="predicted"/>
<dbReference type="AlphaFoldDB" id="A0A315E958"/>
<protein>
    <recommendedName>
        <fullName evidence="2">Mannosyl-glycoprotein endo-beta-N-acetylglucosamidase-like domain-containing protein</fullName>
    </recommendedName>
</protein>
<dbReference type="Pfam" id="PF01832">
    <property type="entry name" value="Glucosaminidase"/>
    <property type="match status" value="1"/>
</dbReference>
<sequence length="166" mass="19122">MSMSNWSRHILTGLGVIFSITATCTQAQSLGKINQDLVEAVFVEICRLNIQQPDTVMRQAILETGWMRAPFLMKRQNLFGFRNSNYLIFNQWQDSIAYYKSWQDKYYNANEHKDYGEFLKSIRYASAGYMEHLRKIQWTKSCPDQASIAPDSPRTNDSPGTSTTGE</sequence>
<organism evidence="3 4">
    <name type="scientific">Limnohabitans parvus II-B4</name>
    <dbReference type="NCBI Taxonomy" id="1293052"/>
    <lineage>
        <taxon>Bacteria</taxon>
        <taxon>Pseudomonadati</taxon>
        <taxon>Pseudomonadota</taxon>
        <taxon>Betaproteobacteria</taxon>
        <taxon>Burkholderiales</taxon>
        <taxon>Comamonadaceae</taxon>
        <taxon>Limnohabitans</taxon>
    </lineage>
</organism>
<evidence type="ECO:0000313" key="3">
    <source>
        <dbReference type="EMBL" id="PUE54490.1"/>
    </source>
</evidence>
<reference evidence="3 4" key="1">
    <citation type="submission" date="2017-04" db="EMBL/GenBank/DDBJ databases">
        <title>Unexpected and diverse lifestyles within the genus Limnohabitans.</title>
        <authorList>
            <person name="Kasalicky V."/>
            <person name="Mehrshad M."/>
            <person name="Andrei S.-A."/>
            <person name="Salcher M."/>
            <person name="Kratochvilova H."/>
            <person name="Simek K."/>
            <person name="Ghai R."/>
        </authorList>
    </citation>
    <scope>NUCLEOTIDE SEQUENCE [LARGE SCALE GENOMIC DNA]</scope>
    <source>
        <strain evidence="3 4">II-B4</strain>
    </source>
</reference>
<accession>A0A315E958</accession>
<dbReference type="RefSeq" id="WP_108312447.1">
    <property type="nucleotide sequence ID" value="NZ_NESN01000002.1"/>
</dbReference>
<dbReference type="Proteomes" id="UP000250790">
    <property type="component" value="Unassembled WGS sequence"/>
</dbReference>
<gene>
    <name evidence="3" type="ORF">B9Z37_08150</name>
</gene>
<dbReference type="OrthoDB" id="9810477at2"/>
<feature type="domain" description="Mannosyl-glycoprotein endo-beta-N-acetylglucosamidase-like" evidence="2">
    <location>
        <begin position="52"/>
        <end position="136"/>
    </location>
</feature>
<name>A0A315E958_9BURK</name>
<feature type="region of interest" description="Disordered" evidence="1">
    <location>
        <begin position="144"/>
        <end position="166"/>
    </location>
</feature>
<comment type="caution">
    <text evidence="3">The sequence shown here is derived from an EMBL/GenBank/DDBJ whole genome shotgun (WGS) entry which is preliminary data.</text>
</comment>
<evidence type="ECO:0000259" key="2">
    <source>
        <dbReference type="Pfam" id="PF01832"/>
    </source>
</evidence>
<keyword evidence="4" id="KW-1185">Reference proteome</keyword>
<dbReference type="GO" id="GO:0004040">
    <property type="term" value="F:amidase activity"/>
    <property type="evidence" value="ECO:0007669"/>
    <property type="project" value="InterPro"/>
</dbReference>
<evidence type="ECO:0000256" key="1">
    <source>
        <dbReference type="SAM" id="MobiDB-lite"/>
    </source>
</evidence>